<gene>
    <name evidence="5" type="primary">hxlR_7</name>
    <name evidence="5" type="ORF">CLCHR_18890</name>
</gene>
<organism evidence="5 6">
    <name type="scientific">Clostridium chromiireducens</name>
    <dbReference type="NCBI Taxonomy" id="225345"/>
    <lineage>
        <taxon>Bacteria</taxon>
        <taxon>Bacillati</taxon>
        <taxon>Bacillota</taxon>
        <taxon>Clostridia</taxon>
        <taxon>Eubacteriales</taxon>
        <taxon>Clostridiaceae</taxon>
        <taxon>Clostridium</taxon>
    </lineage>
</organism>
<dbReference type="InterPro" id="IPR002577">
    <property type="entry name" value="HTH_HxlR"/>
</dbReference>
<dbReference type="PANTHER" id="PTHR33204:SF29">
    <property type="entry name" value="TRANSCRIPTIONAL REGULATOR"/>
    <property type="match status" value="1"/>
</dbReference>
<feature type="domain" description="HTH hxlR-type" evidence="4">
    <location>
        <begin position="23"/>
        <end position="121"/>
    </location>
</feature>
<keyword evidence="2" id="KW-0238">DNA-binding</keyword>
<dbReference type="InterPro" id="IPR036390">
    <property type="entry name" value="WH_DNA-bd_sf"/>
</dbReference>
<accession>A0A1V4ISF7</accession>
<evidence type="ECO:0000259" key="4">
    <source>
        <dbReference type="PROSITE" id="PS51118"/>
    </source>
</evidence>
<dbReference type="AlphaFoldDB" id="A0A1V4ISF7"/>
<dbReference type="EMBL" id="MZGT01000021">
    <property type="protein sequence ID" value="OPJ62829.1"/>
    <property type="molecule type" value="Genomic_DNA"/>
</dbReference>
<dbReference type="SUPFAM" id="SSF46785">
    <property type="entry name" value="Winged helix' DNA-binding domain"/>
    <property type="match status" value="1"/>
</dbReference>
<protein>
    <submittedName>
        <fullName evidence="5">HTH-type transcriptional activator HxlR</fullName>
    </submittedName>
</protein>
<proteinExistence type="predicted"/>
<evidence type="ECO:0000256" key="1">
    <source>
        <dbReference type="ARBA" id="ARBA00023015"/>
    </source>
</evidence>
<dbReference type="InterPro" id="IPR011991">
    <property type="entry name" value="ArsR-like_HTH"/>
</dbReference>
<evidence type="ECO:0000256" key="2">
    <source>
        <dbReference type="ARBA" id="ARBA00023125"/>
    </source>
</evidence>
<dbReference type="InterPro" id="IPR036388">
    <property type="entry name" value="WH-like_DNA-bd_sf"/>
</dbReference>
<comment type="caution">
    <text evidence="5">The sequence shown here is derived from an EMBL/GenBank/DDBJ whole genome shotgun (WGS) entry which is preliminary data.</text>
</comment>
<dbReference type="PROSITE" id="PS51118">
    <property type="entry name" value="HTH_HXLR"/>
    <property type="match status" value="1"/>
</dbReference>
<keyword evidence="1" id="KW-0805">Transcription regulation</keyword>
<name>A0A1V4ISF7_9CLOT</name>
<dbReference type="Proteomes" id="UP000191056">
    <property type="component" value="Unassembled WGS sequence"/>
</dbReference>
<evidence type="ECO:0000256" key="3">
    <source>
        <dbReference type="ARBA" id="ARBA00023163"/>
    </source>
</evidence>
<dbReference type="PANTHER" id="PTHR33204">
    <property type="entry name" value="TRANSCRIPTIONAL REGULATOR, MARR FAMILY"/>
    <property type="match status" value="1"/>
</dbReference>
<dbReference type="STRING" id="225345.CLCHR_18890"/>
<dbReference type="Pfam" id="PF01638">
    <property type="entry name" value="HxlR"/>
    <property type="match status" value="1"/>
</dbReference>
<dbReference type="GO" id="GO:0003677">
    <property type="term" value="F:DNA binding"/>
    <property type="evidence" value="ECO:0007669"/>
    <property type="project" value="UniProtKB-KW"/>
</dbReference>
<dbReference type="CDD" id="cd00090">
    <property type="entry name" value="HTH_ARSR"/>
    <property type="match status" value="1"/>
</dbReference>
<evidence type="ECO:0000313" key="5">
    <source>
        <dbReference type="EMBL" id="OPJ62829.1"/>
    </source>
</evidence>
<evidence type="ECO:0000313" key="6">
    <source>
        <dbReference type="Proteomes" id="UP000191056"/>
    </source>
</evidence>
<keyword evidence="3" id="KW-0804">Transcription</keyword>
<dbReference type="Gene3D" id="1.10.10.10">
    <property type="entry name" value="Winged helix-like DNA-binding domain superfamily/Winged helix DNA-binding domain"/>
    <property type="match status" value="1"/>
</dbReference>
<sequence length="123" mass="14207">MDYNENVLGEKFMSKAIDLESECPMNLTINILSGKWKLAILWHLSKGAIRFNELQRLLANITQKTLTMQLKELERDGIIYREVYPESPPKVEYGLTSIGESMQPILSAMCEWGKDYKKRDGHL</sequence>
<reference evidence="5 6" key="1">
    <citation type="submission" date="2017-03" db="EMBL/GenBank/DDBJ databases">
        <title>Genome sequence of Clostridium chromiireducens DSM 23318.</title>
        <authorList>
            <person name="Poehlein A."/>
            <person name="Daniel R."/>
        </authorList>
    </citation>
    <scope>NUCLEOTIDE SEQUENCE [LARGE SCALE GENOMIC DNA]</scope>
    <source>
        <strain evidence="5 6">DSM 23318</strain>
    </source>
</reference>
<keyword evidence="6" id="KW-1185">Reference proteome</keyword>